<sequence length="72" mass="8094">MFILLWLFCGITAATIGAKKGEGLLSFVIAFFFGPFGIVFAILCKGNRKNCPYCKELINKEATRCPRCQREQ</sequence>
<name>A0A2M6W789_9BACT</name>
<protein>
    <recommendedName>
        <fullName evidence="4">Zinc ribbon domain-containing protein</fullName>
    </recommendedName>
</protein>
<evidence type="ECO:0000313" key="3">
    <source>
        <dbReference type="Proteomes" id="UP000231426"/>
    </source>
</evidence>
<evidence type="ECO:0000313" key="2">
    <source>
        <dbReference type="EMBL" id="PIT88672.1"/>
    </source>
</evidence>
<reference evidence="3" key="1">
    <citation type="submission" date="2017-09" db="EMBL/GenBank/DDBJ databases">
        <title>Depth-based differentiation of microbial function through sediment-hosted aquifers and enrichment of novel symbionts in the deep terrestrial subsurface.</title>
        <authorList>
            <person name="Probst A.J."/>
            <person name="Ladd B."/>
            <person name="Jarett J.K."/>
            <person name="Geller-Mcgrath D.E."/>
            <person name="Sieber C.M.K."/>
            <person name="Emerson J.B."/>
            <person name="Anantharaman K."/>
            <person name="Thomas B.C."/>
            <person name="Malmstrom R."/>
            <person name="Stieglmeier M."/>
            <person name="Klingl A."/>
            <person name="Woyke T."/>
            <person name="Ryan C.M."/>
            <person name="Banfield J.F."/>
        </authorList>
    </citation>
    <scope>NUCLEOTIDE SEQUENCE [LARGE SCALE GENOMIC DNA]</scope>
</reference>
<dbReference type="Proteomes" id="UP000231426">
    <property type="component" value="Unassembled WGS sequence"/>
</dbReference>
<accession>A0A2M6W789</accession>
<comment type="caution">
    <text evidence="2">The sequence shown here is derived from an EMBL/GenBank/DDBJ whole genome shotgun (WGS) entry which is preliminary data.</text>
</comment>
<organism evidence="2 3">
    <name type="scientific">Candidatus Magasanikbacteria bacterium CG10_big_fil_rev_8_21_14_0_10_36_32</name>
    <dbReference type="NCBI Taxonomy" id="1974646"/>
    <lineage>
        <taxon>Bacteria</taxon>
        <taxon>Candidatus Magasanikiibacteriota</taxon>
    </lineage>
</organism>
<dbReference type="EMBL" id="PFBV01000003">
    <property type="protein sequence ID" value="PIT88672.1"/>
    <property type="molecule type" value="Genomic_DNA"/>
</dbReference>
<evidence type="ECO:0008006" key="4">
    <source>
        <dbReference type="Google" id="ProtNLM"/>
    </source>
</evidence>
<evidence type="ECO:0000256" key="1">
    <source>
        <dbReference type="SAM" id="Phobius"/>
    </source>
</evidence>
<feature type="transmembrane region" description="Helical" evidence="1">
    <location>
        <begin position="24"/>
        <end position="43"/>
    </location>
</feature>
<dbReference type="AlphaFoldDB" id="A0A2M6W789"/>
<gene>
    <name evidence="2" type="ORF">COU29_02805</name>
</gene>
<keyword evidence="1" id="KW-0812">Transmembrane</keyword>
<keyword evidence="1" id="KW-1133">Transmembrane helix</keyword>
<proteinExistence type="predicted"/>
<keyword evidence="1" id="KW-0472">Membrane</keyword>